<feature type="chain" id="PRO_5020035488" description="Secreted protein" evidence="1">
    <location>
        <begin position="22"/>
        <end position="95"/>
    </location>
</feature>
<evidence type="ECO:0000256" key="1">
    <source>
        <dbReference type="SAM" id="SignalP"/>
    </source>
</evidence>
<keyword evidence="1" id="KW-0732">Signal</keyword>
<proteinExistence type="predicted"/>
<dbReference type="EMBL" id="BGZK01001237">
    <property type="protein sequence ID" value="GBP75139.1"/>
    <property type="molecule type" value="Genomic_DNA"/>
</dbReference>
<feature type="signal peptide" evidence="1">
    <location>
        <begin position="1"/>
        <end position="21"/>
    </location>
</feature>
<evidence type="ECO:0008006" key="4">
    <source>
        <dbReference type="Google" id="ProtNLM"/>
    </source>
</evidence>
<protein>
    <recommendedName>
        <fullName evidence="4">Secreted protein</fullName>
    </recommendedName>
</protein>
<dbReference type="Proteomes" id="UP000299102">
    <property type="component" value="Unassembled WGS sequence"/>
</dbReference>
<keyword evidence="3" id="KW-1185">Reference proteome</keyword>
<sequence length="95" mass="10297">MILGGFCVTCYVCQFCALACGCCCSGLPSNLCKVELPTQIPRTRIGIPYRAHKSSANYSDGAAGGPRTLYIILDPRQILVKLRTTSERAIGDLRE</sequence>
<evidence type="ECO:0000313" key="3">
    <source>
        <dbReference type="Proteomes" id="UP000299102"/>
    </source>
</evidence>
<name>A0A4C1YKH5_EUMVA</name>
<comment type="caution">
    <text evidence="2">The sequence shown here is derived from an EMBL/GenBank/DDBJ whole genome shotgun (WGS) entry which is preliminary data.</text>
</comment>
<accession>A0A4C1YKH5</accession>
<reference evidence="2 3" key="1">
    <citation type="journal article" date="2019" name="Commun. Biol.">
        <title>The bagworm genome reveals a unique fibroin gene that provides high tensile strength.</title>
        <authorList>
            <person name="Kono N."/>
            <person name="Nakamura H."/>
            <person name="Ohtoshi R."/>
            <person name="Tomita M."/>
            <person name="Numata K."/>
            <person name="Arakawa K."/>
        </authorList>
    </citation>
    <scope>NUCLEOTIDE SEQUENCE [LARGE SCALE GENOMIC DNA]</scope>
</reference>
<organism evidence="2 3">
    <name type="scientific">Eumeta variegata</name>
    <name type="common">Bagworm moth</name>
    <name type="synonym">Eumeta japonica</name>
    <dbReference type="NCBI Taxonomy" id="151549"/>
    <lineage>
        <taxon>Eukaryota</taxon>
        <taxon>Metazoa</taxon>
        <taxon>Ecdysozoa</taxon>
        <taxon>Arthropoda</taxon>
        <taxon>Hexapoda</taxon>
        <taxon>Insecta</taxon>
        <taxon>Pterygota</taxon>
        <taxon>Neoptera</taxon>
        <taxon>Endopterygota</taxon>
        <taxon>Lepidoptera</taxon>
        <taxon>Glossata</taxon>
        <taxon>Ditrysia</taxon>
        <taxon>Tineoidea</taxon>
        <taxon>Psychidae</taxon>
        <taxon>Oiketicinae</taxon>
        <taxon>Eumeta</taxon>
    </lineage>
</organism>
<gene>
    <name evidence="2" type="ORF">EVAR_42382_1</name>
</gene>
<evidence type="ECO:0000313" key="2">
    <source>
        <dbReference type="EMBL" id="GBP75139.1"/>
    </source>
</evidence>
<dbReference type="AlphaFoldDB" id="A0A4C1YKH5"/>